<accession>A0ACB8D924</accession>
<organism evidence="1 2">
    <name type="scientific">Dermacentor silvarum</name>
    <name type="common">Tick</name>
    <dbReference type="NCBI Taxonomy" id="543639"/>
    <lineage>
        <taxon>Eukaryota</taxon>
        <taxon>Metazoa</taxon>
        <taxon>Ecdysozoa</taxon>
        <taxon>Arthropoda</taxon>
        <taxon>Chelicerata</taxon>
        <taxon>Arachnida</taxon>
        <taxon>Acari</taxon>
        <taxon>Parasitiformes</taxon>
        <taxon>Ixodida</taxon>
        <taxon>Ixodoidea</taxon>
        <taxon>Ixodidae</taxon>
        <taxon>Rhipicephalinae</taxon>
        <taxon>Dermacentor</taxon>
    </lineage>
</organism>
<dbReference type="Proteomes" id="UP000821865">
    <property type="component" value="Chromosome 3"/>
</dbReference>
<evidence type="ECO:0000313" key="1">
    <source>
        <dbReference type="EMBL" id="KAH7960856.1"/>
    </source>
</evidence>
<reference evidence="1" key="1">
    <citation type="submission" date="2020-05" db="EMBL/GenBank/DDBJ databases">
        <title>Large-scale comparative analyses of tick genomes elucidate their genetic diversity and vector capacities.</title>
        <authorList>
            <person name="Jia N."/>
            <person name="Wang J."/>
            <person name="Shi W."/>
            <person name="Du L."/>
            <person name="Sun Y."/>
            <person name="Zhan W."/>
            <person name="Jiang J."/>
            <person name="Wang Q."/>
            <person name="Zhang B."/>
            <person name="Ji P."/>
            <person name="Sakyi L.B."/>
            <person name="Cui X."/>
            <person name="Yuan T."/>
            <person name="Jiang B."/>
            <person name="Yang W."/>
            <person name="Lam T.T.-Y."/>
            <person name="Chang Q."/>
            <person name="Ding S."/>
            <person name="Wang X."/>
            <person name="Zhu J."/>
            <person name="Ruan X."/>
            <person name="Zhao L."/>
            <person name="Wei J."/>
            <person name="Que T."/>
            <person name="Du C."/>
            <person name="Cheng J."/>
            <person name="Dai P."/>
            <person name="Han X."/>
            <person name="Huang E."/>
            <person name="Gao Y."/>
            <person name="Liu J."/>
            <person name="Shao H."/>
            <person name="Ye R."/>
            <person name="Li L."/>
            <person name="Wei W."/>
            <person name="Wang X."/>
            <person name="Wang C."/>
            <person name="Yang T."/>
            <person name="Huo Q."/>
            <person name="Li W."/>
            <person name="Guo W."/>
            <person name="Chen H."/>
            <person name="Zhou L."/>
            <person name="Ni X."/>
            <person name="Tian J."/>
            <person name="Zhou Y."/>
            <person name="Sheng Y."/>
            <person name="Liu T."/>
            <person name="Pan Y."/>
            <person name="Xia L."/>
            <person name="Li J."/>
            <person name="Zhao F."/>
            <person name="Cao W."/>
        </authorList>
    </citation>
    <scope>NUCLEOTIDE SEQUENCE</scope>
    <source>
        <strain evidence="1">Dsil-2018</strain>
    </source>
</reference>
<sequence>MLIFVGLEDSSARLISVMSVTATAQEDANPKTGTITLLEGFASADTPALIQENVYVILGHGLFQRIVLVGAFVATVVFLLHSLSDYLIGRPVGHWCRPPDDLHHLGVPVWKNVAIPVLADGSFSKCTVYEPPLPGEDPDNRSTVPCERWDYDIEKDGESIVSMWDLVCNRRWLYSISKATFGSASMLFVPIAGIAADRMGRRPVLSASAISTLLGSLVAAASSWVGAFIFSRLVTAVMASATMLMALTVLYEVTGNRHRAPYIMAASGISMLVTSPLIRMLSKLKPRWVLSQALLVTATAIMVAWCCYLDESPVWQIAAGRIRAAESTVHRAVRMNGIDAHKATATFKALKQQLLKRDASCTSATAGTMSILRWVSLRRRELSALVTWFSLSFALYASRLAATDEELWVLASFILRALMFIIAFYGMKQRGHRVTLSGILAFLVASSVLQMVLSNSPLTVPLPLLKIMMSSASAIAMCLNYAYTAEVFPTTIRCVGICLSFSVSRFGVFLAAYIEAALHEERLFLVGAITTGLAFASAVVVQCLPEVFVEKKPADIRAVLSEDQRKEALKASLRHSTESEKPLKPGKPRKQRAEQKGKASWKRGTISETSVAASSTAASSTALSFTQQSVGFPEQVDDDVQNASATTHEHLKLAA</sequence>
<comment type="caution">
    <text evidence="1">The sequence shown here is derived from an EMBL/GenBank/DDBJ whole genome shotgun (WGS) entry which is preliminary data.</text>
</comment>
<proteinExistence type="predicted"/>
<name>A0ACB8D924_DERSI</name>
<dbReference type="EMBL" id="CM023472">
    <property type="protein sequence ID" value="KAH7960856.1"/>
    <property type="molecule type" value="Genomic_DNA"/>
</dbReference>
<keyword evidence="2" id="KW-1185">Reference proteome</keyword>
<gene>
    <name evidence="1" type="ORF">HPB49_024028</name>
</gene>
<protein>
    <submittedName>
        <fullName evidence="1">Uncharacterized protein</fullName>
    </submittedName>
</protein>
<evidence type="ECO:0000313" key="2">
    <source>
        <dbReference type="Proteomes" id="UP000821865"/>
    </source>
</evidence>